<comment type="catalytic activity">
    <reaction evidence="1">
        <text>a CDP-1,2-diacyl-sn-glycerol + L-serine = a 1,2-diacyl-sn-glycero-3-phospho-L-serine + CMP + H(+)</text>
        <dbReference type="Rhea" id="RHEA:16913"/>
        <dbReference type="ChEBI" id="CHEBI:15378"/>
        <dbReference type="ChEBI" id="CHEBI:33384"/>
        <dbReference type="ChEBI" id="CHEBI:57262"/>
        <dbReference type="ChEBI" id="CHEBI:58332"/>
        <dbReference type="ChEBI" id="CHEBI:60377"/>
        <dbReference type="EC" id="2.7.8.8"/>
    </reaction>
</comment>
<evidence type="ECO:0000256" key="9">
    <source>
        <dbReference type="ARBA" id="ARBA00022989"/>
    </source>
</evidence>
<feature type="transmembrane region" description="Helical" evidence="16">
    <location>
        <begin position="130"/>
        <end position="150"/>
    </location>
</feature>
<dbReference type="EC" id="2.7.8.8" evidence="4"/>
<comment type="similarity">
    <text evidence="3 15">Belongs to the CDP-alcohol phosphatidyltransferase class-I family.</text>
</comment>
<gene>
    <name evidence="17" type="primary">pssA</name>
    <name evidence="17" type="ORF">RYX45_01765</name>
</gene>
<organism evidence="17 18">
    <name type="scientific">Alkalihalophilus pseudofirmus</name>
    <name type="common">Bacillus pseudofirmus</name>
    <dbReference type="NCBI Taxonomy" id="79885"/>
    <lineage>
        <taxon>Bacteria</taxon>
        <taxon>Bacillati</taxon>
        <taxon>Bacillota</taxon>
        <taxon>Bacilli</taxon>
        <taxon>Bacillales</taxon>
        <taxon>Bacillaceae</taxon>
        <taxon>Alkalihalophilus</taxon>
    </lineage>
</organism>
<dbReference type="AlphaFoldDB" id="A0AAJ2L005"/>
<evidence type="ECO:0000256" key="2">
    <source>
        <dbReference type="ARBA" id="ARBA00004127"/>
    </source>
</evidence>
<keyword evidence="6" id="KW-0444">Lipid biosynthesis</keyword>
<dbReference type="NCBIfam" id="TIGR00473">
    <property type="entry name" value="pssA"/>
    <property type="match status" value="1"/>
</dbReference>
<feature type="transmembrane region" description="Helical" evidence="16">
    <location>
        <begin position="156"/>
        <end position="174"/>
    </location>
</feature>
<feature type="transmembrane region" description="Helical" evidence="16">
    <location>
        <begin position="101"/>
        <end position="118"/>
    </location>
</feature>
<dbReference type="GO" id="GO:0008654">
    <property type="term" value="P:phospholipid biosynthetic process"/>
    <property type="evidence" value="ECO:0007669"/>
    <property type="project" value="UniProtKB-KW"/>
</dbReference>
<sequence length="179" mass="19563">MFLLEHLDQTVKKMKGQIANILTLMNLGLGALSIIFVLQNELRMGLLFITIAAVCDRLDGAAARRFQSTSEFGKQLDSLSDIVSFGVAPALLIHQAVLHEFGSVGAIFAIIFIICGAIRLARFNVTESHGFFVGLPITAAGCILTFSSLLVPFLEAYSFMFITMILALLMVSSFKVRKM</sequence>
<evidence type="ECO:0000256" key="3">
    <source>
        <dbReference type="ARBA" id="ARBA00010441"/>
    </source>
</evidence>
<evidence type="ECO:0000256" key="13">
    <source>
        <dbReference type="ARBA" id="ARBA00023264"/>
    </source>
</evidence>
<evidence type="ECO:0000256" key="14">
    <source>
        <dbReference type="ARBA" id="ARBA00032361"/>
    </source>
</evidence>
<dbReference type="PROSITE" id="PS00379">
    <property type="entry name" value="CDP_ALCOHOL_P_TRANSF"/>
    <property type="match status" value="1"/>
</dbReference>
<keyword evidence="12" id="KW-0594">Phospholipid biosynthesis</keyword>
<keyword evidence="9 16" id="KW-1133">Transmembrane helix</keyword>
<evidence type="ECO:0000256" key="7">
    <source>
        <dbReference type="ARBA" id="ARBA00022679"/>
    </source>
</evidence>
<keyword evidence="11 16" id="KW-0472">Membrane</keyword>
<protein>
    <recommendedName>
        <fullName evidence="5">CDP-diacylglycerol--serine O-phosphatidyltransferase</fullName>
        <ecNumber evidence="4">2.7.8.8</ecNumber>
    </recommendedName>
    <alternativeName>
        <fullName evidence="14">Phosphatidylserine synthase</fullName>
    </alternativeName>
</protein>
<proteinExistence type="inferred from homology"/>
<evidence type="ECO:0000256" key="10">
    <source>
        <dbReference type="ARBA" id="ARBA00023098"/>
    </source>
</evidence>
<dbReference type="InterPro" id="IPR004533">
    <property type="entry name" value="CDP-diaglyc--ser_O-PTrfase"/>
</dbReference>
<evidence type="ECO:0000256" key="12">
    <source>
        <dbReference type="ARBA" id="ARBA00023209"/>
    </source>
</evidence>
<evidence type="ECO:0000313" key="17">
    <source>
        <dbReference type="EMBL" id="MDV2883890.1"/>
    </source>
</evidence>
<evidence type="ECO:0000256" key="8">
    <source>
        <dbReference type="ARBA" id="ARBA00022692"/>
    </source>
</evidence>
<dbReference type="PANTHER" id="PTHR14269">
    <property type="entry name" value="CDP-DIACYLGLYCEROL--GLYCEROL-3-PHOSPHATE 3-PHOSPHATIDYLTRANSFERASE-RELATED"/>
    <property type="match status" value="1"/>
</dbReference>
<dbReference type="GO" id="GO:0012505">
    <property type="term" value="C:endomembrane system"/>
    <property type="evidence" value="ECO:0007669"/>
    <property type="project" value="UniProtKB-SubCell"/>
</dbReference>
<dbReference type="GO" id="GO:0003882">
    <property type="term" value="F:CDP-diacylglycerol-serine O-phosphatidyltransferase activity"/>
    <property type="evidence" value="ECO:0007669"/>
    <property type="project" value="UniProtKB-EC"/>
</dbReference>
<keyword evidence="13" id="KW-1208">Phospholipid metabolism</keyword>
<keyword evidence="7 15" id="KW-0808">Transferase</keyword>
<dbReference type="InterPro" id="IPR050324">
    <property type="entry name" value="CDP-alcohol_PTase-I"/>
</dbReference>
<dbReference type="Pfam" id="PF01066">
    <property type="entry name" value="CDP-OH_P_transf"/>
    <property type="match status" value="1"/>
</dbReference>
<evidence type="ECO:0000256" key="4">
    <source>
        <dbReference type="ARBA" id="ARBA00013174"/>
    </source>
</evidence>
<dbReference type="Gene3D" id="1.20.120.1760">
    <property type="match status" value="1"/>
</dbReference>
<feature type="transmembrane region" description="Helical" evidence="16">
    <location>
        <begin position="21"/>
        <end position="38"/>
    </location>
</feature>
<comment type="subcellular location">
    <subcellularLocation>
        <location evidence="2">Endomembrane system</location>
        <topology evidence="2">Multi-pass membrane protein</topology>
    </subcellularLocation>
</comment>
<comment type="caution">
    <text evidence="17">The sequence shown here is derived from an EMBL/GenBank/DDBJ whole genome shotgun (WGS) entry which is preliminary data.</text>
</comment>
<evidence type="ECO:0000256" key="1">
    <source>
        <dbReference type="ARBA" id="ARBA00000287"/>
    </source>
</evidence>
<evidence type="ECO:0000256" key="11">
    <source>
        <dbReference type="ARBA" id="ARBA00023136"/>
    </source>
</evidence>
<keyword evidence="8 16" id="KW-0812">Transmembrane</keyword>
<name>A0AAJ2L005_ALKPS</name>
<evidence type="ECO:0000256" key="16">
    <source>
        <dbReference type="SAM" id="Phobius"/>
    </source>
</evidence>
<evidence type="ECO:0000256" key="5">
    <source>
        <dbReference type="ARBA" id="ARBA00017171"/>
    </source>
</evidence>
<dbReference type="EMBL" id="JAWJAY010000001">
    <property type="protein sequence ID" value="MDV2883890.1"/>
    <property type="molecule type" value="Genomic_DNA"/>
</dbReference>
<dbReference type="InterPro" id="IPR043130">
    <property type="entry name" value="CDP-OH_PTrfase_TM_dom"/>
</dbReference>
<dbReference type="GO" id="GO:0016020">
    <property type="term" value="C:membrane"/>
    <property type="evidence" value="ECO:0007669"/>
    <property type="project" value="InterPro"/>
</dbReference>
<evidence type="ECO:0000313" key="18">
    <source>
        <dbReference type="Proteomes" id="UP001285636"/>
    </source>
</evidence>
<evidence type="ECO:0000256" key="15">
    <source>
        <dbReference type="RuleBase" id="RU003750"/>
    </source>
</evidence>
<evidence type="ECO:0000256" key="6">
    <source>
        <dbReference type="ARBA" id="ARBA00022516"/>
    </source>
</evidence>
<reference evidence="17" key="1">
    <citation type="submission" date="2023-10" db="EMBL/GenBank/DDBJ databases">
        <title>Screening of Alkalihalophilus pseudofirmusBZ-TG-HK211 and Its Alleviation of Salt Stress on Rapeseed Growth.</title>
        <authorList>
            <person name="Zhao B."/>
            <person name="Guo T."/>
        </authorList>
    </citation>
    <scope>NUCLEOTIDE SEQUENCE</scope>
    <source>
        <strain evidence="17">BZ-TG-HK211</strain>
    </source>
</reference>
<dbReference type="InterPro" id="IPR048254">
    <property type="entry name" value="CDP_ALCOHOL_P_TRANSF_CS"/>
</dbReference>
<dbReference type="Proteomes" id="UP001285636">
    <property type="component" value="Unassembled WGS sequence"/>
</dbReference>
<keyword evidence="10" id="KW-0443">Lipid metabolism</keyword>
<accession>A0AAJ2L005</accession>
<dbReference type="InterPro" id="IPR000462">
    <property type="entry name" value="CDP-OH_P_trans"/>
</dbReference>
<dbReference type="PANTHER" id="PTHR14269:SF61">
    <property type="entry name" value="CDP-DIACYLGLYCEROL--SERINE O-PHOSPHATIDYLTRANSFERASE"/>
    <property type="match status" value="1"/>
</dbReference>
<dbReference type="RefSeq" id="WP_075683624.1">
    <property type="nucleotide sequence ID" value="NZ_CP117835.1"/>
</dbReference>